<dbReference type="PROSITE" id="PS51318">
    <property type="entry name" value="TAT"/>
    <property type="match status" value="1"/>
</dbReference>
<protein>
    <submittedName>
        <fullName evidence="4">Extracellular solute-binding protein</fullName>
    </submittedName>
</protein>
<dbReference type="Proteomes" id="UP000452321">
    <property type="component" value="Unassembled WGS sequence"/>
</dbReference>
<dbReference type="PROSITE" id="PS51257">
    <property type="entry name" value="PROKAR_LIPOPROTEIN"/>
    <property type="match status" value="1"/>
</dbReference>
<comment type="similarity">
    <text evidence="1">Belongs to the bacterial solute-binding protein 1 family. WtpA subfamily.</text>
</comment>
<dbReference type="EMBL" id="WMFC01000008">
    <property type="protein sequence ID" value="MYL67680.1"/>
    <property type="molecule type" value="Genomic_DNA"/>
</dbReference>
<dbReference type="SUPFAM" id="SSF53850">
    <property type="entry name" value="Periplasmic binding protein-like II"/>
    <property type="match status" value="1"/>
</dbReference>
<dbReference type="GO" id="GO:0030973">
    <property type="term" value="F:molybdate ion binding"/>
    <property type="evidence" value="ECO:0007669"/>
    <property type="project" value="TreeGrafter"/>
</dbReference>
<dbReference type="PANTHER" id="PTHR30632">
    <property type="entry name" value="MOLYBDATE-BINDING PERIPLASMIC PROTEIN"/>
    <property type="match status" value="1"/>
</dbReference>
<dbReference type="InterPro" id="IPR006311">
    <property type="entry name" value="TAT_signal"/>
</dbReference>
<sequence length="306" mass="33022">MQSRSRRSVLATLAAGGGVGAAGCLGGGNSVSVLAAGSLAVVLDEHLGQQFEEETGLAVRGEYYGTNAVMRMVEDDRKYPDVVVSADAGLLRDRLYDTHSVWDVSFASNAIGVAYAPDTRFGERLNAGDPWYEVAREADSGNFAISDPDLDPLGYRAIHAFRLAEREHGLDGFAETVTEAAYREPEEPQLLAGVETGNRAAAVVYRNMAADHGLPFHSFPDAYNFSNPEYADRYAEVSYTTDDGYTATGAPIVYNATVLESADSPDAGREFVRFLANADKALRENGFETEEFPRTHGEAPIEVSSE</sequence>
<dbReference type="InterPro" id="IPR050682">
    <property type="entry name" value="ModA/WtpA"/>
</dbReference>
<evidence type="ECO:0000313" key="3">
    <source>
        <dbReference type="EMBL" id="MYL16152.1"/>
    </source>
</evidence>
<dbReference type="CDD" id="cd13540">
    <property type="entry name" value="PBP2_ModA_WtpA"/>
    <property type="match status" value="1"/>
</dbReference>
<dbReference type="GO" id="GO:0015689">
    <property type="term" value="P:molybdate ion transport"/>
    <property type="evidence" value="ECO:0007669"/>
    <property type="project" value="TreeGrafter"/>
</dbReference>
<comment type="caution">
    <text evidence="4">The sequence shown here is derived from an EMBL/GenBank/DDBJ whole genome shotgun (WGS) entry which is preliminary data.</text>
</comment>
<accession>A0A6B1IK77</accession>
<proteinExistence type="inferred from homology"/>
<evidence type="ECO:0000313" key="5">
    <source>
        <dbReference type="Proteomes" id="UP000452321"/>
    </source>
</evidence>
<dbReference type="AlphaFoldDB" id="A0A6B1IK77"/>
<dbReference type="PANTHER" id="PTHR30632:SF16">
    <property type="entry name" value="MOLYBDATE_TUNGSTATE-BINDING PROTEIN WTPA"/>
    <property type="match status" value="1"/>
</dbReference>
<dbReference type="Proteomes" id="UP000460194">
    <property type="component" value="Unassembled WGS sequence"/>
</dbReference>
<evidence type="ECO:0000313" key="4">
    <source>
        <dbReference type="EMBL" id="MYL67680.1"/>
    </source>
</evidence>
<evidence type="ECO:0000256" key="2">
    <source>
        <dbReference type="SAM" id="MobiDB-lite"/>
    </source>
</evidence>
<feature type="region of interest" description="Disordered" evidence="2">
    <location>
        <begin position="287"/>
        <end position="306"/>
    </location>
</feature>
<dbReference type="EMBL" id="WMEO01000006">
    <property type="protein sequence ID" value="MYL16152.1"/>
    <property type="molecule type" value="Genomic_DNA"/>
</dbReference>
<evidence type="ECO:0000256" key="1">
    <source>
        <dbReference type="ARBA" id="ARBA00009438"/>
    </source>
</evidence>
<gene>
    <name evidence="4" type="ORF">GLW30_08045</name>
    <name evidence="3" type="ORF">GLW36_05740</name>
</gene>
<dbReference type="Pfam" id="PF13531">
    <property type="entry name" value="SBP_bac_11"/>
    <property type="match status" value="1"/>
</dbReference>
<feature type="compositionally biased region" description="Basic and acidic residues" evidence="2">
    <location>
        <begin position="287"/>
        <end position="299"/>
    </location>
</feature>
<organism evidence="4 5">
    <name type="scientific">Halorubrum distributum</name>
    <dbReference type="NCBI Taxonomy" id="29283"/>
    <lineage>
        <taxon>Archaea</taxon>
        <taxon>Methanobacteriati</taxon>
        <taxon>Methanobacteriota</taxon>
        <taxon>Stenosarchaea group</taxon>
        <taxon>Halobacteria</taxon>
        <taxon>Halobacteriales</taxon>
        <taxon>Haloferacaceae</taxon>
        <taxon>Halorubrum</taxon>
        <taxon>Halorubrum distributum group</taxon>
    </lineage>
</organism>
<name>A0A6B1IK77_9EURY</name>
<dbReference type="Gene3D" id="3.40.190.10">
    <property type="entry name" value="Periplasmic binding protein-like II"/>
    <property type="match status" value="2"/>
</dbReference>
<dbReference type="RefSeq" id="WP_004597876.1">
    <property type="nucleotide sequence ID" value="NZ_WMEO01000006.1"/>
</dbReference>
<evidence type="ECO:0000313" key="6">
    <source>
        <dbReference type="Proteomes" id="UP000460194"/>
    </source>
</evidence>
<reference evidence="5 6" key="1">
    <citation type="submission" date="2019-11" db="EMBL/GenBank/DDBJ databases">
        <title>Genome sequences of 17 halophilic strains isolated from different environments.</title>
        <authorList>
            <person name="Furrow R.E."/>
        </authorList>
    </citation>
    <scope>NUCLEOTIDE SEQUENCE [LARGE SCALE GENOMIC DNA]</scope>
    <source>
        <strain evidence="4 5">22502_06_Cabo</strain>
        <strain evidence="3 6">22517_05_Cabo</strain>
    </source>
</reference>